<feature type="region of interest" description="Disordered" evidence="5">
    <location>
        <begin position="204"/>
        <end position="254"/>
    </location>
</feature>
<organism evidence="7 8">
    <name type="scientific">Onychostoma macrolepis</name>
    <dbReference type="NCBI Taxonomy" id="369639"/>
    <lineage>
        <taxon>Eukaryota</taxon>
        <taxon>Metazoa</taxon>
        <taxon>Chordata</taxon>
        <taxon>Craniata</taxon>
        <taxon>Vertebrata</taxon>
        <taxon>Euteleostomi</taxon>
        <taxon>Actinopterygii</taxon>
        <taxon>Neopterygii</taxon>
        <taxon>Teleostei</taxon>
        <taxon>Ostariophysi</taxon>
        <taxon>Cypriniformes</taxon>
        <taxon>Cyprinidae</taxon>
        <taxon>Acrossocheilinae</taxon>
        <taxon>Onychostoma</taxon>
    </lineage>
</organism>
<name>A0A7J6DD16_9TELE</name>
<evidence type="ECO:0000259" key="6">
    <source>
        <dbReference type="PROSITE" id="PS50023"/>
    </source>
</evidence>
<protein>
    <recommendedName>
        <fullName evidence="6">LIM zinc-binding domain-containing protein</fullName>
    </recommendedName>
</protein>
<dbReference type="EMBL" id="JAAMOB010000002">
    <property type="protein sequence ID" value="KAF4117198.1"/>
    <property type="molecule type" value="Genomic_DNA"/>
</dbReference>
<keyword evidence="8" id="KW-1185">Reference proteome</keyword>
<dbReference type="PROSITE" id="PS50023">
    <property type="entry name" value="LIM_DOMAIN_2"/>
    <property type="match status" value="1"/>
</dbReference>
<dbReference type="Gene3D" id="2.10.110.10">
    <property type="entry name" value="Cysteine Rich Protein"/>
    <property type="match status" value="1"/>
</dbReference>
<keyword evidence="2 4" id="KW-0862">Zinc</keyword>
<dbReference type="Proteomes" id="UP000579812">
    <property type="component" value="Unassembled WGS sequence"/>
</dbReference>
<feature type="compositionally biased region" description="Basic and acidic residues" evidence="5">
    <location>
        <begin position="872"/>
        <end position="886"/>
    </location>
</feature>
<feature type="compositionally biased region" description="Polar residues" evidence="5">
    <location>
        <begin position="990"/>
        <end position="1013"/>
    </location>
</feature>
<dbReference type="GO" id="GO:0007015">
    <property type="term" value="P:actin filament organization"/>
    <property type="evidence" value="ECO:0007669"/>
    <property type="project" value="TreeGrafter"/>
</dbReference>
<dbReference type="SMART" id="SM00132">
    <property type="entry name" value="LIM"/>
    <property type="match status" value="1"/>
</dbReference>
<evidence type="ECO:0000256" key="2">
    <source>
        <dbReference type="ARBA" id="ARBA00022833"/>
    </source>
</evidence>
<dbReference type="Pfam" id="PF00412">
    <property type="entry name" value="LIM"/>
    <property type="match status" value="1"/>
</dbReference>
<keyword evidence="3 4" id="KW-0440">LIM domain</keyword>
<comment type="caution">
    <text evidence="7">The sequence shown here is derived from an EMBL/GenBank/DDBJ whole genome shotgun (WGS) entry which is preliminary data.</text>
</comment>
<dbReference type="GO" id="GO:0046872">
    <property type="term" value="F:metal ion binding"/>
    <property type="evidence" value="ECO:0007669"/>
    <property type="project" value="UniProtKB-KW"/>
</dbReference>
<dbReference type="PANTHER" id="PTHR22591">
    <property type="entry name" value="XIN"/>
    <property type="match status" value="1"/>
</dbReference>
<feature type="region of interest" description="Disordered" evidence="5">
    <location>
        <begin position="535"/>
        <end position="557"/>
    </location>
</feature>
<evidence type="ECO:0000313" key="8">
    <source>
        <dbReference type="Proteomes" id="UP000579812"/>
    </source>
</evidence>
<evidence type="ECO:0000256" key="4">
    <source>
        <dbReference type="PROSITE-ProRule" id="PRU00125"/>
    </source>
</evidence>
<feature type="compositionally biased region" description="Polar residues" evidence="5">
    <location>
        <begin position="1019"/>
        <end position="1028"/>
    </location>
</feature>
<evidence type="ECO:0000313" key="7">
    <source>
        <dbReference type="EMBL" id="KAF4117198.1"/>
    </source>
</evidence>
<feature type="compositionally biased region" description="Polar residues" evidence="5">
    <location>
        <begin position="1036"/>
        <end position="1048"/>
    </location>
</feature>
<feature type="region of interest" description="Disordered" evidence="5">
    <location>
        <begin position="1343"/>
        <end position="1383"/>
    </location>
</feature>
<feature type="region of interest" description="Disordered" evidence="5">
    <location>
        <begin position="397"/>
        <end position="503"/>
    </location>
</feature>
<evidence type="ECO:0000256" key="1">
    <source>
        <dbReference type="ARBA" id="ARBA00022723"/>
    </source>
</evidence>
<gene>
    <name evidence="7" type="ORF">G5714_001751</name>
</gene>
<dbReference type="PANTHER" id="PTHR22591:SF2">
    <property type="entry name" value="XIN ACTIN-BINDING REPEAT-CONTAINING PROTEIN 1"/>
    <property type="match status" value="1"/>
</dbReference>
<dbReference type="InterPro" id="IPR001781">
    <property type="entry name" value="Znf_LIM"/>
</dbReference>
<evidence type="ECO:0000256" key="5">
    <source>
        <dbReference type="SAM" id="MobiDB-lite"/>
    </source>
</evidence>
<feature type="compositionally biased region" description="Polar residues" evidence="5">
    <location>
        <begin position="892"/>
        <end position="922"/>
    </location>
</feature>
<reference evidence="7 8" key="1">
    <citation type="submission" date="2020-04" db="EMBL/GenBank/DDBJ databases">
        <title>Chromosome-level genome assembly of a cyprinid fish Onychostoma macrolepis by integration of Nanopore Sequencing, Bionano and Hi-C technology.</title>
        <authorList>
            <person name="Wang D."/>
        </authorList>
    </citation>
    <scope>NUCLEOTIDE SEQUENCE [LARGE SCALE GENOMIC DNA]</scope>
    <source>
        <strain evidence="7">SWU-2019</strain>
        <tissue evidence="7">Muscle</tissue>
    </source>
</reference>
<sequence>MEIFENLMRREELKIILSKVQEIEGETCEVDVKSMKTLFENVPAWISKPIKNMKRRHCPRAGTETEGLRDDVESISSVESAFEDLEKASMDIINLKEQTLAKLLDIEEAIKKALYSVSNLKSEADIAGLSGLFSESLNADNVSPNTKNIRKISIVSSKAKPVKVQNTDNRHLPKEVPRVNQVQMGKACSNVPCSPSFISIHSAVRKPVESPTSPQPHSDSPKATDQPNSGSPFRQSSPEKSSASHVCSPPNPRRKVSVLEVQRIPEVASGIIGTKTVSEKYEEIDCFGNTYFSSERSTFVTRQSESELSASYDFPSPAKEMCSACLMPVYPVEKMVADKLILHSNCFCCKHCNKKLSIYNYSALYGEFYCPSHYHQLFKKKGNYDEGFGHRQHKDRWLVKTEEPKPTNKFSSAHKTEPTYVDVTVDDPRRPPSRQQRYKDDQFKCPDNMNKLKISWPPENKGTRHSPVSQNTSSASRSTTDWSNHKRSGARSSRNALEKKKFNSGLDEMDKSVQLSPRVYEKTNTYVSPFTIKSAPHSEDVSTPHPRGSKTLQKTANRVGTQSKFLTGGKATSKYLNSVTSRPDSLREHNLAEDWKADSPTKIKKSVRFVSNLNIDEENNTEISSEEVESSTDAFVEPAAVNGSVMTADMTTFESGIEIEESHVEDLIDKMHHPYSHDSVEHPKALDGQMQDPFLPTVGKQESEQTKANEANTSETETMLNLDELQINDIPACGKETFKPGSESCDSEQVDEMKKEVVIESNAKAVTPKNQEPTDIIKVESKVPDRLDMPPKSDNKSNAKVADKKAMDKGNKGSWSKGKSPLSKLFTSGPNRKENKSETKMESKRPRNLLGRLFSSSEIDLEIKKTPEIKPETTCEKEPEKTRVTEDDTALIQENDSVSLPSTEPTCQNTPQEPIKPTQNQLSDVAEEPNLIEGLENPILLPGSSADETVPSIDLESVDQHKPASVGFGEIDINEALIPSQEHIHVDMTSLDSSKPSGLEESLNSSLPQNEDTTGFLDSFTSQVTGPNTDAMAFSGSDTSDYTHSDPMTDNMDLETPSVDIGSSFIQEDPFGEKAQGESGDMTSSPVNFNQKTLDIFGSSELNIEANSYGFGNTLTEVNKNEAGVSSEMIDDPFGMNNAPVQTMDFFGGDNMLTAFDQSSTNNFFDIMTNSETQSQNPFEGITDGQLAPTGVFDFISSEGDPSTLSVTSNVFEQKSSDLEQENLIQSEVNNVFDSKGDQSTSNVPDQNLFGQELIESSQIEAFDFFSSEKDPSTAAFSHMSADPFPNDIFSSVIDSTDTNTFSMETMQRTANPFDDFTGLESHGEAAETKATNLFPDDIFSSVPAMSPEPAQDTASIADPRNPDTNAVLQQKPENDWMSDFLG</sequence>
<keyword evidence="1 4" id="KW-0479">Metal-binding</keyword>
<feature type="compositionally biased region" description="Polar residues" evidence="5">
    <location>
        <begin position="466"/>
        <end position="482"/>
    </location>
</feature>
<dbReference type="InterPro" id="IPR030072">
    <property type="entry name" value="XIRP1/XIRP2"/>
</dbReference>
<dbReference type="SUPFAM" id="SSF57716">
    <property type="entry name" value="Glucocorticoid receptor-like (DNA-binding domain)"/>
    <property type="match status" value="1"/>
</dbReference>
<dbReference type="GO" id="GO:0001725">
    <property type="term" value="C:stress fiber"/>
    <property type="evidence" value="ECO:0007669"/>
    <property type="project" value="TreeGrafter"/>
</dbReference>
<dbReference type="GO" id="GO:0051015">
    <property type="term" value="F:actin filament binding"/>
    <property type="evidence" value="ECO:0007669"/>
    <property type="project" value="TreeGrafter"/>
</dbReference>
<feature type="compositionally biased region" description="Basic and acidic residues" evidence="5">
    <location>
        <begin position="397"/>
        <end position="406"/>
    </location>
</feature>
<accession>A0A7J6DD16</accession>
<feature type="compositionally biased region" description="Polar residues" evidence="5">
    <location>
        <begin position="210"/>
        <end position="245"/>
    </location>
</feature>
<feature type="compositionally biased region" description="Basic and acidic residues" evidence="5">
    <location>
        <begin position="784"/>
        <end position="811"/>
    </location>
</feature>
<feature type="compositionally biased region" description="Basic and acidic residues" evidence="5">
    <location>
        <begin position="831"/>
        <end position="845"/>
    </location>
</feature>
<feature type="region of interest" description="Disordered" evidence="5">
    <location>
        <begin position="872"/>
        <end position="922"/>
    </location>
</feature>
<proteinExistence type="predicted"/>
<evidence type="ECO:0000256" key="3">
    <source>
        <dbReference type="ARBA" id="ARBA00023038"/>
    </source>
</evidence>
<dbReference type="GO" id="GO:0005925">
    <property type="term" value="C:focal adhesion"/>
    <property type="evidence" value="ECO:0007669"/>
    <property type="project" value="TreeGrafter"/>
</dbReference>
<feature type="region of interest" description="Disordered" evidence="5">
    <location>
        <begin position="990"/>
        <end position="1055"/>
    </location>
</feature>
<feature type="region of interest" description="Disordered" evidence="5">
    <location>
        <begin position="784"/>
        <end position="853"/>
    </location>
</feature>
<feature type="domain" description="LIM zinc-binding" evidence="6">
    <location>
        <begin position="320"/>
        <end position="380"/>
    </location>
</feature>